<dbReference type="Gene3D" id="3.80.10.10">
    <property type="entry name" value="Ribonuclease Inhibitor"/>
    <property type="match status" value="1"/>
</dbReference>
<dbReference type="Proteomes" id="UP000015241">
    <property type="component" value="Unassembled WGS sequence"/>
</dbReference>
<dbReference type="HOGENOM" id="CLU_037872_0_0_1"/>
<accession>S8EUT6</accession>
<gene>
    <name evidence="1" type="ORF">FOMPIDRAFT_1055987</name>
</gene>
<keyword evidence="2" id="KW-1185">Reference proteome</keyword>
<evidence type="ECO:0000313" key="2">
    <source>
        <dbReference type="Proteomes" id="UP000015241"/>
    </source>
</evidence>
<dbReference type="InterPro" id="IPR032675">
    <property type="entry name" value="LRR_dom_sf"/>
</dbReference>
<evidence type="ECO:0008006" key="3">
    <source>
        <dbReference type="Google" id="ProtNLM"/>
    </source>
</evidence>
<evidence type="ECO:0000313" key="1">
    <source>
        <dbReference type="EMBL" id="EPS93430.1"/>
    </source>
</evidence>
<dbReference type="AlphaFoldDB" id="S8EUT6"/>
<dbReference type="OrthoDB" id="2801588at2759"/>
<dbReference type="InParanoid" id="S8EUT6"/>
<name>S8EUT6_FOMSC</name>
<dbReference type="EMBL" id="KE504277">
    <property type="protein sequence ID" value="EPS93430.1"/>
    <property type="molecule type" value="Genomic_DNA"/>
</dbReference>
<proteinExistence type="predicted"/>
<organism evidence="1 2">
    <name type="scientific">Fomitopsis schrenkii</name>
    <name type="common">Brown rot fungus</name>
    <dbReference type="NCBI Taxonomy" id="2126942"/>
    <lineage>
        <taxon>Eukaryota</taxon>
        <taxon>Fungi</taxon>
        <taxon>Dikarya</taxon>
        <taxon>Basidiomycota</taxon>
        <taxon>Agaricomycotina</taxon>
        <taxon>Agaricomycetes</taxon>
        <taxon>Polyporales</taxon>
        <taxon>Fomitopsis</taxon>
    </lineage>
</organism>
<protein>
    <recommendedName>
        <fullName evidence="3">F-box domain-containing protein</fullName>
    </recommendedName>
</protein>
<reference evidence="1 2" key="1">
    <citation type="journal article" date="2012" name="Science">
        <title>The Paleozoic origin of enzymatic lignin decomposition reconstructed from 31 fungal genomes.</title>
        <authorList>
            <person name="Floudas D."/>
            <person name="Binder M."/>
            <person name="Riley R."/>
            <person name="Barry K."/>
            <person name="Blanchette R.A."/>
            <person name="Henrissat B."/>
            <person name="Martinez A.T."/>
            <person name="Otillar R."/>
            <person name="Spatafora J.W."/>
            <person name="Yadav J.S."/>
            <person name="Aerts A."/>
            <person name="Benoit I."/>
            <person name="Boyd A."/>
            <person name="Carlson A."/>
            <person name="Copeland A."/>
            <person name="Coutinho P.M."/>
            <person name="de Vries R.P."/>
            <person name="Ferreira P."/>
            <person name="Findley K."/>
            <person name="Foster B."/>
            <person name="Gaskell J."/>
            <person name="Glotzer D."/>
            <person name="Gorecki P."/>
            <person name="Heitman J."/>
            <person name="Hesse C."/>
            <person name="Hori C."/>
            <person name="Igarashi K."/>
            <person name="Jurgens J.A."/>
            <person name="Kallen N."/>
            <person name="Kersten P."/>
            <person name="Kohler A."/>
            <person name="Kuees U."/>
            <person name="Kumar T.K.A."/>
            <person name="Kuo A."/>
            <person name="LaButti K."/>
            <person name="Larrondo L.F."/>
            <person name="Lindquist E."/>
            <person name="Ling A."/>
            <person name="Lombard V."/>
            <person name="Lucas S."/>
            <person name="Lundell T."/>
            <person name="Martin R."/>
            <person name="McLaughlin D.J."/>
            <person name="Morgenstern I."/>
            <person name="Morin E."/>
            <person name="Murat C."/>
            <person name="Nagy L.G."/>
            <person name="Nolan M."/>
            <person name="Ohm R.A."/>
            <person name="Patyshakuliyeva A."/>
            <person name="Rokas A."/>
            <person name="Ruiz-Duenas F.J."/>
            <person name="Sabat G."/>
            <person name="Salamov A."/>
            <person name="Samejima M."/>
            <person name="Schmutz J."/>
            <person name="Slot J.C."/>
            <person name="St John F."/>
            <person name="Stenlid J."/>
            <person name="Sun H."/>
            <person name="Sun S."/>
            <person name="Syed K."/>
            <person name="Tsang A."/>
            <person name="Wiebenga A."/>
            <person name="Young D."/>
            <person name="Pisabarro A."/>
            <person name="Eastwood D.C."/>
            <person name="Martin F."/>
            <person name="Cullen D."/>
            <person name="Grigoriev I.V."/>
            <person name="Hibbett D.S."/>
        </authorList>
    </citation>
    <scope>NUCLEOTIDE SEQUENCE</scope>
    <source>
        <strain evidence="2">FP-58527</strain>
    </source>
</reference>
<dbReference type="STRING" id="743788.S8EUT6"/>
<sequence>MPGCYLPDVTQLHLYHLDWMITRPHDCFFDFLTLYSGVTELHLFSCRFKHASELRRLINALPRLETLKLSAIDGSTLCDIPTTAVSRPTLKANQNLQEIILHDSTRDMGLSTLMDSRVAIRNIIAFCTQYSSISRLTLKHGFLNSPACFLQLLRNLPPLSSLKVDGSFAYLDNSEWHGFQLEQADIGALHRLTRRCFSTFSLERILTTPALHLMKLISTPEACSQLVSLTVKHGDGTGPVAQLLQAVMDTLRLAGTALSEFIFVWDCDPDLLAGRILELDFTPNTSLGDVNLRLQMPPSPHMIERTLISIISSITSPNLKLLQVTLDIADIGASDSEAHQPFNNDGDVSQYKGSEALNAPRFHDLPSGRIDIRIWASGSVRTTGRPMIEVMVLVKSRLDKLFAPWFARNVLRVSYHPDLDTSGPTKNIHAHAD</sequence>